<reference evidence="2" key="1">
    <citation type="submission" date="2022-01" db="EMBL/GenBank/DDBJ databases">
        <authorList>
            <person name="King R."/>
        </authorList>
    </citation>
    <scope>NUCLEOTIDE SEQUENCE</scope>
</reference>
<dbReference type="EMBL" id="OV651814">
    <property type="protein sequence ID" value="CAH1106860.1"/>
    <property type="molecule type" value="Genomic_DNA"/>
</dbReference>
<gene>
    <name evidence="2" type="ORF">PSYICH_LOCUS7674</name>
</gene>
<accession>A0A9P0CVE3</accession>
<evidence type="ECO:0000313" key="3">
    <source>
        <dbReference type="Proteomes" id="UP001153636"/>
    </source>
</evidence>
<dbReference type="PANTHER" id="PTHR47595:SF1">
    <property type="entry name" value="MYB_SANT-LIKE DNA-BINDING DOMAIN-CONTAINING PROTEIN"/>
    <property type="match status" value="1"/>
</dbReference>
<protein>
    <recommendedName>
        <fullName evidence="1">Myb/SANT-like DNA-binding domain-containing protein</fullName>
    </recommendedName>
</protein>
<feature type="domain" description="Myb/SANT-like DNA-binding" evidence="1">
    <location>
        <begin position="2"/>
        <end position="83"/>
    </location>
</feature>
<dbReference type="AlphaFoldDB" id="A0A9P0CVE3"/>
<dbReference type="Gene3D" id="1.10.10.60">
    <property type="entry name" value="Homeodomain-like"/>
    <property type="match status" value="1"/>
</dbReference>
<name>A0A9P0CVE3_9CUCU</name>
<dbReference type="InterPro" id="IPR044822">
    <property type="entry name" value="Myb_DNA-bind_4"/>
</dbReference>
<proteinExistence type="predicted"/>
<keyword evidence="3" id="KW-1185">Reference proteome</keyword>
<evidence type="ECO:0000259" key="1">
    <source>
        <dbReference type="Pfam" id="PF13837"/>
    </source>
</evidence>
<dbReference type="OrthoDB" id="1475929at2759"/>
<evidence type="ECO:0000313" key="2">
    <source>
        <dbReference type="EMBL" id="CAH1106860.1"/>
    </source>
</evidence>
<dbReference type="Pfam" id="PF13837">
    <property type="entry name" value="Myb_DNA-bind_4"/>
    <property type="match status" value="1"/>
</dbReference>
<sequence length="173" mass="20503">MVKLLIEAYKTHKNKFESPNYRKNKVWALISCELQKHGFMKYGAKCDEKWRNLRKTYDKVKQNNSKSGHGKTSWEYWDDFHEIYFRDPRFEPLATASSSGIVLKRKIIEESTSNTSEIENHASNAKVSMCSGEKKRKSSLTIKEIVANIQQRHDEKMALKRDMFQWFKDNFKK</sequence>
<dbReference type="PANTHER" id="PTHR47595">
    <property type="entry name" value="HEAT SHOCK 70 KDA PROTEIN 14"/>
    <property type="match status" value="1"/>
</dbReference>
<organism evidence="2 3">
    <name type="scientific">Psylliodes chrysocephalus</name>
    <dbReference type="NCBI Taxonomy" id="3402493"/>
    <lineage>
        <taxon>Eukaryota</taxon>
        <taxon>Metazoa</taxon>
        <taxon>Ecdysozoa</taxon>
        <taxon>Arthropoda</taxon>
        <taxon>Hexapoda</taxon>
        <taxon>Insecta</taxon>
        <taxon>Pterygota</taxon>
        <taxon>Neoptera</taxon>
        <taxon>Endopterygota</taxon>
        <taxon>Coleoptera</taxon>
        <taxon>Polyphaga</taxon>
        <taxon>Cucujiformia</taxon>
        <taxon>Chrysomeloidea</taxon>
        <taxon>Chrysomelidae</taxon>
        <taxon>Galerucinae</taxon>
        <taxon>Alticini</taxon>
        <taxon>Psylliodes</taxon>
    </lineage>
</organism>
<dbReference type="Proteomes" id="UP001153636">
    <property type="component" value="Chromosome 2"/>
</dbReference>